<evidence type="ECO:0000259" key="6">
    <source>
        <dbReference type="Pfam" id="PF08281"/>
    </source>
</evidence>
<keyword evidence="8" id="KW-1185">Reference proteome</keyword>
<dbReference type="EMBL" id="BAABDI010000013">
    <property type="protein sequence ID" value="GAA3975549.1"/>
    <property type="molecule type" value="Genomic_DNA"/>
</dbReference>
<keyword evidence="2" id="KW-0805">Transcription regulation</keyword>
<evidence type="ECO:0000313" key="7">
    <source>
        <dbReference type="EMBL" id="GAA3975549.1"/>
    </source>
</evidence>
<comment type="caution">
    <text evidence="7">The sequence shown here is derived from an EMBL/GenBank/DDBJ whole genome shotgun (WGS) entry which is preliminary data.</text>
</comment>
<evidence type="ECO:0000256" key="4">
    <source>
        <dbReference type="ARBA" id="ARBA00023163"/>
    </source>
</evidence>
<dbReference type="RefSeq" id="WP_345124019.1">
    <property type="nucleotide sequence ID" value="NZ_BAABDI010000013.1"/>
</dbReference>
<accession>A0ABP7Q2S7</accession>
<protein>
    <submittedName>
        <fullName evidence="7">Sigma-70 family RNA polymerase sigma factor</fullName>
    </submittedName>
</protein>
<dbReference type="Gene3D" id="1.10.1740.10">
    <property type="match status" value="1"/>
</dbReference>
<dbReference type="SUPFAM" id="SSF88659">
    <property type="entry name" value="Sigma3 and sigma4 domains of RNA polymerase sigma factors"/>
    <property type="match status" value="1"/>
</dbReference>
<feature type="domain" description="RNA polymerase sigma-70 region 2" evidence="5">
    <location>
        <begin position="32"/>
        <end position="96"/>
    </location>
</feature>
<dbReference type="PANTHER" id="PTHR43133">
    <property type="entry name" value="RNA POLYMERASE ECF-TYPE SIGMA FACTO"/>
    <property type="match status" value="1"/>
</dbReference>
<dbReference type="InterPro" id="IPR013249">
    <property type="entry name" value="RNA_pol_sigma70_r4_t2"/>
</dbReference>
<gene>
    <name evidence="7" type="ORF">GCM10022407_21370</name>
</gene>
<evidence type="ECO:0000256" key="2">
    <source>
        <dbReference type="ARBA" id="ARBA00023015"/>
    </source>
</evidence>
<organism evidence="7 8">
    <name type="scientific">Hymenobacter antarcticus</name>
    <dbReference type="NCBI Taxonomy" id="486270"/>
    <lineage>
        <taxon>Bacteria</taxon>
        <taxon>Pseudomonadati</taxon>
        <taxon>Bacteroidota</taxon>
        <taxon>Cytophagia</taxon>
        <taxon>Cytophagales</taxon>
        <taxon>Hymenobacteraceae</taxon>
        <taxon>Hymenobacter</taxon>
    </lineage>
</organism>
<evidence type="ECO:0000259" key="5">
    <source>
        <dbReference type="Pfam" id="PF04542"/>
    </source>
</evidence>
<dbReference type="PANTHER" id="PTHR43133:SF62">
    <property type="entry name" value="RNA POLYMERASE SIGMA FACTOR SIGZ"/>
    <property type="match status" value="1"/>
</dbReference>
<sequence>MNSAPALLTATDEEVLVQRLLARDEQALRLLHDRYAKNILAVLMRLVRDEALAQDILQEGLLKVWLSIESYAPERGRLFTWMVRVCCNQAIDALRSPRYRFHSRNKPLETGGVSQAMAPATFNPDHIGLRELTLKLKPRQREVIDLLYFGGCTQVETAEELGIPLATVKTRARAALNMLAQLTKEQAKAGD</sequence>
<proteinExistence type="inferred from homology"/>
<dbReference type="InterPro" id="IPR007627">
    <property type="entry name" value="RNA_pol_sigma70_r2"/>
</dbReference>
<dbReference type="InterPro" id="IPR013325">
    <property type="entry name" value="RNA_pol_sigma_r2"/>
</dbReference>
<dbReference type="CDD" id="cd06171">
    <property type="entry name" value="Sigma70_r4"/>
    <property type="match status" value="1"/>
</dbReference>
<dbReference type="Pfam" id="PF04542">
    <property type="entry name" value="Sigma70_r2"/>
    <property type="match status" value="1"/>
</dbReference>
<dbReference type="Gene3D" id="1.10.10.10">
    <property type="entry name" value="Winged helix-like DNA-binding domain superfamily/Winged helix DNA-binding domain"/>
    <property type="match status" value="1"/>
</dbReference>
<name>A0ABP7Q2S7_9BACT</name>
<evidence type="ECO:0000256" key="3">
    <source>
        <dbReference type="ARBA" id="ARBA00023082"/>
    </source>
</evidence>
<reference evidence="8" key="1">
    <citation type="journal article" date="2019" name="Int. J. Syst. Evol. Microbiol.">
        <title>The Global Catalogue of Microorganisms (GCM) 10K type strain sequencing project: providing services to taxonomists for standard genome sequencing and annotation.</title>
        <authorList>
            <consortium name="The Broad Institute Genomics Platform"/>
            <consortium name="The Broad Institute Genome Sequencing Center for Infectious Disease"/>
            <person name="Wu L."/>
            <person name="Ma J."/>
        </authorList>
    </citation>
    <scope>NUCLEOTIDE SEQUENCE [LARGE SCALE GENOMIC DNA]</scope>
    <source>
        <strain evidence="8">JCM 17217</strain>
    </source>
</reference>
<dbReference type="InterPro" id="IPR036388">
    <property type="entry name" value="WH-like_DNA-bd_sf"/>
</dbReference>
<keyword evidence="4" id="KW-0804">Transcription</keyword>
<dbReference type="InterPro" id="IPR039425">
    <property type="entry name" value="RNA_pol_sigma-70-like"/>
</dbReference>
<evidence type="ECO:0000313" key="8">
    <source>
        <dbReference type="Proteomes" id="UP001501556"/>
    </source>
</evidence>
<dbReference type="NCBIfam" id="TIGR02937">
    <property type="entry name" value="sigma70-ECF"/>
    <property type="match status" value="1"/>
</dbReference>
<comment type="similarity">
    <text evidence="1">Belongs to the sigma-70 factor family. ECF subfamily.</text>
</comment>
<dbReference type="SUPFAM" id="SSF88946">
    <property type="entry name" value="Sigma2 domain of RNA polymerase sigma factors"/>
    <property type="match status" value="1"/>
</dbReference>
<dbReference type="Pfam" id="PF08281">
    <property type="entry name" value="Sigma70_r4_2"/>
    <property type="match status" value="1"/>
</dbReference>
<dbReference type="InterPro" id="IPR013324">
    <property type="entry name" value="RNA_pol_sigma_r3/r4-like"/>
</dbReference>
<keyword evidence="3" id="KW-0731">Sigma factor</keyword>
<dbReference type="Proteomes" id="UP001501556">
    <property type="component" value="Unassembled WGS sequence"/>
</dbReference>
<feature type="domain" description="RNA polymerase sigma factor 70 region 4 type 2" evidence="6">
    <location>
        <begin position="129"/>
        <end position="177"/>
    </location>
</feature>
<dbReference type="InterPro" id="IPR014284">
    <property type="entry name" value="RNA_pol_sigma-70_dom"/>
</dbReference>
<evidence type="ECO:0000256" key="1">
    <source>
        <dbReference type="ARBA" id="ARBA00010641"/>
    </source>
</evidence>